<dbReference type="InterPro" id="IPR011006">
    <property type="entry name" value="CheY-like_superfamily"/>
</dbReference>
<dbReference type="SUPFAM" id="SSF55073">
    <property type="entry name" value="Nucleotide cyclase"/>
    <property type="match status" value="1"/>
</dbReference>
<proteinExistence type="predicted"/>
<name>A0ABW4B353_9GAMM</name>
<keyword evidence="6" id="KW-0808">Transferase</keyword>
<feature type="domain" description="GGDEF" evidence="5">
    <location>
        <begin position="281"/>
        <end position="407"/>
    </location>
</feature>
<sequence>MYNILVVEDSGVVRKVLGKLLGGMPDFKYVMCCDYAEAKAHLETDEQFFAAIVDLNLPDAPSGEAVELTLQHKVPTVVLTGNFDESLRTNLLDKGVIDYITKDSRLAYNQVVNLLDRLRKNLAIKVLVVEDSVTSSAYICSLLRKLQFQVLTAVDGVEAIEVMEAESDIKLMIADHKMPRMDGCELVKNLRLDRRFQETVLIGLSSSGDGILSAKFIKSGANDFLKKPFYHEEFICRIFQNLESQEMLEQIRQAANMDALTNIYNRRYLFDRGEEMFFESQETTVAMMDIDNFKNVNDTLGHKAGDQLLQQFASILTKHFGNDLVGRYGGEEFAIISNRDQTTFCVDMARFMTEVRNRVFTEFDLNVTCSVGVCTTHKPSLSEMLDTADSHLYRAKHSGKDCIELCA</sequence>
<dbReference type="PROSITE" id="PS50887">
    <property type="entry name" value="GGDEF"/>
    <property type="match status" value="1"/>
</dbReference>
<dbReference type="PANTHER" id="PTHR45138:SF9">
    <property type="entry name" value="DIGUANYLATE CYCLASE DGCM-RELATED"/>
    <property type="match status" value="1"/>
</dbReference>
<feature type="domain" description="Response regulatory" evidence="4">
    <location>
        <begin position="3"/>
        <end position="117"/>
    </location>
</feature>
<dbReference type="Pfam" id="PF00990">
    <property type="entry name" value="GGDEF"/>
    <property type="match status" value="1"/>
</dbReference>
<dbReference type="Gene3D" id="3.40.50.2300">
    <property type="match status" value="2"/>
</dbReference>
<dbReference type="EC" id="2.7.7.65" evidence="1"/>
<dbReference type="InterPro" id="IPR000160">
    <property type="entry name" value="GGDEF_dom"/>
</dbReference>
<reference evidence="7" key="1">
    <citation type="journal article" date="2019" name="Int. J. Syst. Evol. Microbiol.">
        <title>The Global Catalogue of Microorganisms (GCM) 10K type strain sequencing project: providing services to taxonomists for standard genome sequencing and annotation.</title>
        <authorList>
            <consortium name="The Broad Institute Genomics Platform"/>
            <consortium name="The Broad Institute Genome Sequencing Center for Infectious Disease"/>
            <person name="Wu L."/>
            <person name="Ma J."/>
        </authorList>
    </citation>
    <scope>NUCLEOTIDE SEQUENCE [LARGE SCALE GENOMIC DNA]</scope>
    <source>
        <strain evidence="7">JCM 30774</strain>
    </source>
</reference>
<dbReference type="InterPro" id="IPR001789">
    <property type="entry name" value="Sig_transdc_resp-reg_receiver"/>
</dbReference>
<dbReference type="Gene3D" id="3.30.70.270">
    <property type="match status" value="1"/>
</dbReference>
<dbReference type="GO" id="GO:0052621">
    <property type="term" value="F:diguanylate cyclase activity"/>
    <property type="evidence" value="ECO:0007669"/>
    <property type="project" value="UniProtKB-EC"/>
</dbReference>
<evidence type="ECO:0000313" key="6">
    <source>
        <dbReference type="EMBL" id="MFD1383911.1"/>
    </source>
</evidence>
<feature type="modified residue" description="4-aspartylphosphate" evidence="3">
    <location>
        <position position="54"/>
    </location>
</feature>
<evidence type="ECO:0000256" key="1">
    <source>
        <dbReference type="ARBA" id="ARBA00012528"/>
    </source>
</evidence>
<dbReference type="CDD" id="cd01949">
    <property type="entry name" value="GGDEF"/>
    <property type="match status" value="1"/>
</dbReference>
<dbReference type="SMART" id="SM00267">
    <property type="entry name" value="GGDEF"/>
    <property type="match status" value="1"/>
</dbReference>
<dbReference type="RefSeq" id="WP_377367634.1">
    <property type="nucleotide sequence ID" value="NZ_JBHTMN010000012.1"/>
</dbReference>
<dbReference type="InterPro" id="IPR029787">
    <property type="entry name" value="Nucleotide_cyclase"/>
</dbReference>
<dbReference type="Proteomes" id="UP001597059">
    <property type="component" value="Unassembled WGS sequence"/>
</dbReference>
<dbReference type="Pfam" id="PF00072">
    <property type="entry name" value="Response_reg"/>
    <property type="match status" value="2"/>
</dbReference>
<accession>A0ABW4B353</accession>
<gene>
    <name evidence="6" type="ORF">ACFQ45_11050</name>
</gene>
<feature type="domain" description="Response regulatory" evidence="4">
    <location>
        <begin position="125"/>
        <end position="242"/>
    </location>
</feature>
<dbReference type="InterPro" id="IPR050469">
    <property type="entry name" value="Diguanylate_Cyclase"/>
</dbReference>
<evidence type="ECO:0000259" key="5">
    <source>
        <dbReference type="PROSITE" id="PS50887"/>
    </source>
</evidence>
<dbReference type="PANTHER" id="PTHR45138">
    <property type="entry name" value="REGULATORY COMPONENTS OF SENSORY TRANSDUCTION SYSTEM"/>
    <property type="match status" value="1"/>
</dbReference>
<dbReference type="SMART" id="SM00448">
    <property type="entry name" value="REC"/>
    <property type="match status" value="2"/>
</dbReference>
<feature type="modified residue" description="4-aspartylphosphate" evidence="3">
    <location>
        <position position="175"/>
    </location>
</feature>
<keyword evidence="7" id="KW-1185">Reference proteome</keyword>
<keyword evidence="3" id="KW-0597">Phosphoprotein</keyword>
<dbReference type="PROSITE" id="PS50110">
    <property type="entry name" value="RESPONSE_REGULATORY"/>
    <property type="match status" value="2"/>
</dbReference>
<dbReference type="SUPFAM" id="SSF52172">
    <property type="entry name" value="CheY-like"/>
    <property type="match status" value="2"/>
</dbReference>
<dbReference type="EMBL" id="JBHTMN010000012">
    <property type="protein sequence ID" value="MFD1383911.1"/>
    <property type="molecule type" value="Genomic_DNA"/>
</dbReference>
<comment type="catalytic activity">
    <reaction evidence="2">
        <text>2 GTP = 3',3'-c-di-GMP + 2 diphosphate</text>
        <dbReference type="Rhea" id="RHEA:24898"/>
        <dbReference type="ChEBI" id="CHEBI:33019"/>
        <dbReference type="ChEBI" id="CHEBI:37565"/>
        <dbReference type="ChEBI" id="CHEBI:58805"/>
        <dbReference type="EC" id="2.7.7.65"/>
    </reaction>
</comment>
<keyword evidence="6" id="KW-0548">Nucleotidyltransferase</keyword>
<evidence type="ECO:0000313" key="7">
    <source>
        <dbReference type="Proteomes" id="UP001597059"/>
    </source>
</evidence>
<comment type="caution">
    <text evidence="6">The sequence shown here is derived from an EMBL/GenBank/DDBJ whole genome shotgun (WGS) entry which is preliminary data.</text>
</comment>
<organism evidence="6 7">
    <name type="scientific">Rhodanobacter aciditrophus</name>
    <dbReference type="NCBI Taxonomy" id="1623218"/>
    <lineage>
        <taxon>Bacteria</taxon>
        <taxon>Pseudomonadati</taxon>
        <taxon>Pseudomonadota</taxon>
        <taxon>Gammaproteobacteria</taxon>
        <taxon>Lysobacterales</taxon>
        <taxon>Rhodanobacteraceae</taxon>
        <taxon>Rhodanobacter</taxon>
    </lineage>
</organism>
<evidence type="ECO:0000256" key="3">
    <source>
        <dbReference type="PROSITE-ProRule" id="PRU00169"/>
    </source>
</evidence>
<evidence type="ECO:0000256" key="2">
    <source>
        <dbReference type="ARBA" id="ARBA00034247"/>
    </source>
</evidence>
<dbReference type="InterPro" id="IPR043128">
    <property type="entry name" value="Rev_trsase/Diguanyl_cyclase"/>
</dbReference>
<dbReference type="NCBIfam" id="TIGR00254">
    <property type="entry name" value="GGDEF"/>
    <property type="match status" value="1"/>
</dbReference>
<evidence type="ECO:0000259" key="4">
    <source>
        <dbReference type="PROSITE" id="PS50110"/>
    </source>
</evidence>
<protein>
    <recommendedName>
        <fullName evidence="1">diguanylate cyclase</fullName>
        <ecNumber evidence="1">2.7.7.65</ecNumber>
    </recommendedName>
</protein>